<proteinExistence type="predicted"/>
<dbReference type="Gene3D" id="1.10.357.10">
    <property type="entry name" value="Tetracycline Repressor, domain 2"/>
    <property type="match status" value="1"/>
</dbReference>
<dbReference type="RefSeq" id="WP_273612512.1">
    <property type="nucleotide sequence ID" value="NZ_CP117416.1"/>
</dbReference>
<dbReference type="AlphaFoldDB" id="A0AAX3LWV0"/>
<organism evidence="1 2">
    <name type="scientific">Paenibacillus kyungheensis</name>
    <dbReference type="NCBI Taxonomy" id="1452732"/>
    <lineage>
        <taxon>Bacteria</taxon>
        <taxon>Bacillati</taxon>
        <taxon>Bacillota</taxon>
        <taxon>Bacilli</taxon>
        <taxon>Bacillales</taxon>
        <taxon>Paenibacillaceae</taxon>
        <taxon>Paenibacillus</taxon>
    </lineage>
</organism>
<keyword evidence="2" id="KW-1185">Reference proteome</keyword>
<evidence type="ECO:0000313" key="1">
    <source>
        <dbReference type="EMBL" id="WCT53956.1"/>
    </source>
</evidence>
<name>A0AAX3LWV0_9BACL</name>
<protein>
    <recommendedName>
        <fullName evidence="3">Apea-like HEPN domain-containing protein</fullName>
    </recommendedName>
</protein>
<gene>
    <name evidence="1" type="ORF">PQ456_12120</name>
</gene>
<evidence type="ECO:0000313" key="2">
    <source>
        <dbReference type="Proteomes" id="UP001220509"/>
    </source>
</evidence>
<accession>A0AAX3LWV0</accession>
<dbReference type="EMBL" id="CP117416">
    <property type="protein sequence ID" value="WCT53956.1"/>
    <property type="molecule type" value="Genomic_DNA"/>
</dbReference>
<evidence type="ECO:0008006" key="3">
    <source>
        <dbReference type="Google" id="ProtNLM"/>
    </source>
</evidence>
<reference evidence="1 2" key="1">
    <citation type="submission" date="2023-02" db="EMBL/GenBank/DDBJ databases">
        <title>Genome sequence of Paenibacillus kyungheensis KACC 18744.</title>
        <authorList>
            <person name="Kim S."/>
            <person name="Heo J."/>
            <person name="Kwon S.-W."/>
        </authorList>
    </citation>
    <scope>NUCLEOTIDE SEQUENCE [LARGE SCALE GENOMIC DNA]</scope>
    <source>
        <strain evidence="1 2">KACC 18744</strain>
    </source>
</reference>
<dbReference type="KEGG" id="pka:PQ456_12120"/>
<dbReference type="Proteomes" id="UP001220509">
    <property type="component" value="Chromosome"/>
</dbReference>
<sequence>MNNTYPMIEQIKLLFVTKGYEDTSAQDIMQICRLTEADFANQLKSKDHAYCLVLDTIGQDINNLIFYNYADQQIAPEQKINVYIQNYMQHMMLVYPHVSQNSMIDKNKWHNSTIYYAYQRLEYKLSALLLEIMNTVLYELDSVNLLGWNTDYLRQQIKQSNSLTLSRALDIQHNLYHSKIRVHGDNATIDTKRNKWLEIQQVEQEIMNTTERCTLVKTLLHCIEQYPIIMLDPVGVTEQRRDELH</sequence>